<evidence type="ECO:0000313" key="7">
    <source>
        <dbReference type="EMBL" id="VDN15745.1"/>
    </source>
</evidence>
<dbReference type="EMBL" id="UYRU01063487">
    <property type="protein sequence ID" value="VDN15745.1"/>
    <property type="molecule type" value="Genomic_DNA"/>
</dbReference>
<evidence type="ECO:0000256" key="5">
    <source>
        <dbReference type="PROSITE-ProRule" id="PRU00070"/>
    </source>
</evidence>
<dbReference type="InterPro" id="IPR001275">
    <property type="entry name" value="DM_DNA-bd"/>
</dbReference>
<dbReference type="Proteomes" id="UP000281553">
    <property type="component" value="Unassembled WGS sequence"/>
</dbReference>
<dbReference type="PROSITE" id="PS50809">
    <property type="entry name" value="DM_2"/>
    <property type="match status" value="1"/>
</dbReference>
<dbReference type="InterPro" id="IPR036407">
    <property type="entry name" value="DM_DNA-bd_sf"/>
</dbReference>
<accession>A0A3P7LFR6</accession>
<dbReference type="GO" id="GO:0005634">
    <property type="term" value="C:nucleus"/>
    <property type="evidence" value="ECO:0007669"/>
    <property type="project" value="UniProtKB-SubCell"/>
</dbReference>
<dbReference type="OrthoDB" id="6162476at2759"/>
<evidence type="ECO:0000256" key="4">
    <source>
        <dbReference type="ARBA" id="ARBA00023242"/>
    </source>
</evidence>
<dbReference type="PROSITE" id="PS40000">
    <property type="entry name" value="DM_1"/>
    <property type="match status" value="1"/>
</dbReference>
<comment type="subcellular location">
    <subcellularLocation>
        <location evidence="5">Nucleus</location>
    </subcellularLocation>
</comment>
<dbReference type="GO" id="GO:0046872">
    <property type="term" value="F:metal ion binding"/>
    <property type="evidence" value="ECO:0007669"/>
    <property type="project" value="UniProtKB-KW"/>
</dbReference>
<protein>
    <recommendedName>
        <fullName evidence="6">DM domain-containing protein</fullName>
    </recommendedName>
</protein>
<dbReference type="GO" id="GO:0006355">
    <property type="term" value="P:regulation of DNA-templated transcription"/>
    <property type="evidence" value="ECO:0007669"/>
    <property type="project" value="InterPro"/>
</dbReference>
<feature type="domain" description="DM" evidence="6">
    <location>
        <begin position="22"/>
        <end position="66"/>
    </location>
</feature>
<keyword evidence="8" id="KW-1185">Reference proteome</keyword>
<dbReference type="Gene3D" id="4.10.1040.10">
    <property type="entry name" value="DM DNA-binding domain"/>
    <property type="match status" value="1"/>
</dbReference>
<evidence type="ECO:0000259" key="6">
    <source>
        <dbReference type="PROSITE" id="PS50809"/>
    </source>
</evidence>
<dbReference type="SUPFAM" id="SSF82927">
    <property type="entry name" value="Cysteine-rich DNA binding domain, (DM domain)"/>
    <property type="match status" value="1"/>
</dbReference>
<gene>
    <name evidence="7" type="ORF">DILT_LOCUS11576</name>
</gene>
<name>A0A3P7LFR6_DIBLA</name>
<feature type="DNA-binding region" description="DM" evidence="5">
    <location>
        <begin position="22"/>
        <end position="66"/>
    </location>
</feature>
<organism evidence="7 8">
    <name type="scientific">Dibothriocephalus latus</name>
    <name type="common">Fish tapeworm</name>
    <name type="synonym">Diphyllobothrium latum</name>
    <dbReference type="NCBI Taxonomy" id="60516"/>
    <lineage>
        <taxon>Eukaryota</taxon>
        <taxon>Metazoa</taxon>
        <taxon>Spiralia</taxon>
        <taxon>Lophotrochozoa</taxon>
        <taxon>Platyhelminthes</taxon>
        <taxon>Cestoda</taxon>
        <taxon>Eucestoda</taxon>
        <taxon>Diphyllobothriidea</taxon>
        <taxon>Diphyllobothriidae</taxon>
        <taxon>Dibothriocephalus</taxon>
    </lineage>
</organism>
<keyword evidence="3 5" id="KW-0238">DNA-binding</keyword>
<dbReference type="GO" id="GO:0043565">
    <property type="term" value="F:sequence-specific DNA binding"/>
    <property type="evidence" value="ECO:0007669"/>
    <property type="project" value="InterPro"/>
</dbReference>
<dbReference type="SMART" id="SM00301">
    <property type="entry name" value="DM"/>
    <property type="match status" value="1"/>
</dbReference>
<dbReference type="AlphaFoldDB" id="A0A3P7LFR6"/>
<sequence length="453" mass="49823">MLTGPAEKAMKGSAVEEEGPHCRRCRNHGKTNPWKGHKKACPFYYCICQQCILITLRKSNEKNLREVVQEVNKDGGIRLPLGVPPQPPIIVNTVNNSTTLIPPACEDIFHQPNSSLFLGEQTAKVDTEESTQVEKSSLVKFPDSSNCFKMPLMHFAGATVSQTENCRKPERTPLMTAFEDSCPMRQRVTEDSSGQPAKFPFTAGYPWILRDSLNYAFDQSSFASSADTPHEAQRAAAIAAAAAAAVAFHHKASFKHAGLPINCLSREEAQSAVESGKAGGQDSWNCEFPYQLGDFGVHNADSTSSSDNRACFVTNRTYPPLKWDSALVEEAGKQEHQRLLPSSQPQDAMMEGTAVAEEAAAVEGDCRNRTAEWNVGSAQDEEVAYKNVKDEQDPSPEVYNAMLTRHGCWGQANFRTDNAGTLLRSAGKLDELLEIHALYLLKSLNYSIYLKAD</sequence>
<keyword evidence="2 5" id="KW-0862">Zinc</keyword>
<reference evidence="7 8" key="1">
    <citation type="submission" date="2018-11" db="EMBL/GenBank/DDBJ databases">
        <authorList>
            <consortium name="Pathogen Informatics"/>
        </authorList>
    </citation>
    <scope>NUCLEOTIDE SEQUENCE [LARGE SCALE GENOMIC DNA]</scope>
</reference>
<keyword evidence="1 5" id="KW-0479">Metal-binding</keyword>
<dbReference type="Pfam" id="PF00751">
    <property type="entry name" value="DM"/>
    <property type="match status" value="1"/>
</dbReference>
<evidence type="ECO:0000256" key="2">
    <source>
        <dbReference type="ARBA" id="ARBA00022833"/>
    </source>
</evidence>
<proteinExistence type="predicted"/>
<keyword evidence="4 5" id="KW-0539">Nucleus</keyword>
<evidence type="ECO:0000256" key="3">
    <source>
        <dbReference type="ARBA" id="ARBA00023125"/>
    </source>
</evidence>
<evidence type="ECO:0000256" key="1">
    <source>
        <dbReference type="ARBA" id="ARBA00022723"/>
    </source>
</evidence>
<evidence type="ECO:0000313" key="8">
    <source>
        <dbReference type="Proteomes" id="UP000281553"/>
    </source>
</evidence>